<dbReference type="STRING" id="56646.A0A2L2U2Y8"/>
<feature type="compositionally biased region" description="Basic residues" evidence="7">
    <location>
        <begin position="1"/>
        <end position="10"/>
    </location>
</feature>
<dbReference type="SMART" id="SM01031">
    <property type="entry name" value="BHD_2"/>
    <property type="match status" value="1"/>
</dbReference>
<evidence type="ECO:0000259" key="10">
    <source>
        <dbReference type="SMART" id="SM01032"/>
    </source>
</evidence>
<dbReference type="GO" id="GO:0006289">
    <property type="term" value="P:nucleotide-excision repair"/>
    <property type="evidence" value="ECO:0007669"/>
    <property type="project" value="InterPro"/>
</dbReference>
<dbReference type="InterPro" id="IPR018326">
    <property type="entry name" value="Rad4_beta-hairpin_dom1"/>
</dbReference>
<dbReference type="InterPro" id="IPR018325">
    <property type="entry name" value="Rad4/PNGase_transGLS-fold"/>
</dbReference>
<sequence>MPPLVPRKRLRESSPPGQGRVTKAAKEKPDASRRKATLYDDLDASATPNSNSVLHGFDNDDDDGSSLTSLSDDEFEDVVPPKKPKGSDDDSGDDDDIQFEDVEAPVAPLPDAPVTSGDLELILTRDTRISLTNAFDRKGPSKRERKVRHASHCVHVMLLLWHNASRNSWLCDPEVQATMISHLTPRLWDEVDRWRRNSGLEKKPPPKKPIKDNNKSRGKGKKVPDRRLRDWGAEAERLEPGAVDMSHGDPLFRLMQTLSAWWKQRFRITAPGLRKWGYMSLERLDRLTKAQKAEPHDPEQFGENISGLEGLRCCARSCEGSRDVGAQLFTALLRGLGLEARMVANLPCLGFGWNKLEEAEPEKSDSMNQTKPTLDKKAKTTTKTAAVTKKQSNKKTTQAAKNTTRKPKPKPEVVNDSEDLELEYKDTDDESVVDMEVTPRKISTKKFDTDMDFPHYWTEVLSPVTNKYLPVDAIVKNVVGTNRDLIESLEPRGAKADKARQIMAYIIGYSHDGTAKDVTVRYLKRNMLPGRTKGVRMTPEKVPVYNRHGKIKRYDQFDWFKTAMSGYQRGSKKHPITEIDEAEEATDLKPAKPEKKEVKEGQETLQYYKQSKEFVLERHLKREEALKPEAKPAKMFKNKGKGGKVEEEDVFLRSDVLNVKSAETWHKQGRAPKPGEQPLKRVPYRAATLNRKREILEAEAATGEKVLQGLYSWEQTDWIIPPPIKDGVIPKNEYGYEFIYEKVFELANYVNRNIDLFAEHMCPKGAVHVPFRGAIRVCKKLQIDYAEAVVDFEFGHRMAVPVIQGVVIAEENHDMVMVELEKDEAERARKEDEKRRKKALTQWRRFLMGMRIAERIRQEYGEITDDISVFGHARDSAHSKKPALVPDEDMAGGFLPEGYEEEVEEDQGLPAHHTSSFFPAVDEYDEGDDGLVMEHGGEDQQRMTVQMDIDGEEVASPKSQADAGLDPEPKAKSEPEMDQDMEQEELNLEAKSESESEQPRTSARSRKGAPKRRIKNEQHAPVHATRRSTRSGRKVVSYDEDGVNNDDEIADSHAESEED</sequence>
<keyword evidence="4" id="KW-0234">DNA repair</keyword>
<feature type="coiled-coil region" evidence="6">
    <location>
        <begin position="808"/>
        <end position="842"/>
    </location>
</feature>
<dbReference type="Gene3D" id="2.20.20.110">
    <property type="entry name" value="Rad4, beta-hairpin domain BHD1"/>
    <property type="match status" value="1"/>
</dbReference>
<feature type="region of interest" description="Disordered" evidence="7">
    <location>
        <begin position="953"/>
        <end position="1059"/>
    </location>
</feature>
<feature type="compositionally biased region" description="Acidic residues" evidence="7">
    <location>
        <begin position="1038"/>
        <end position="1049"/>
    </location>
</feature>
<evidence type="ECO:0000256" key="6">
    <source>
        <dbReference type="SAM" id="Coils"/>
    </source>
</evidence>
<feature type="region of interest" description="Disordered" evidence="7">
    <location>
        <begin position="1"/>
        <end position="97"/>
    </location>
</feature>
<feature type="domain" description="Rad4 beta-hairpin" evidence="10">
    <location>
        <begin position="729"/>
        <end position="820"/>
    </location>
</feature>
<dbReference type="GO" id="GO:0005737">
    <property type="term" value="C:cytoplasm"/>
    <property type="evidence" value="ECO:0007669"/>
    <property type="project" value="TreeGrafter"/>
</dbReference>
<dbReference type="SMART" id="SM01032">
    <property type="entry name" value="BHD_3"/>
    <property type="match status" value="1"/>
</dbReference>
<feature type="domain" description="Rad4 beta-hairpin" evidence="9">
    <location>
        <begin position="659"/>
        <end position="722"/>
    </location>
</feature>
<keyword evidence="12" id="KW-1185">Reference proteome</keyword>
<evidence type="ECO:0000256" key="7">
    <source>
        <dbReference type="SAM" id="MobiDB-lite"/>
    </source>
</evidence>
<keyword evidence="5" id="KW-0539">Nucleus</keyword>
<dbReference type="InterPro" id="IPR018328">
    <property type="entry name" value="Rad4_beta-hairpin_dom3"/>
</dbReference>
<evidence type="ECO:0000259" key="8">
    <source>
        <dbReference type="SMART" id="SM01030"/>
    </source>
</evidence>
<feature type="compositionally biased region" description="Basic and acidic residues" evidence="7">
    <location>
        <begin position="197"/>
        <end position="215"/>
    </location>
</feature>
<feature type="compositionally biased region" description="Basic and acidic residues" evidence="7">
    <location>
        <begin position="1050"/>
        <end position="1059"/>
    </location>
</feature>
<dbReference type="SMART" id="SM01030">
    <property type="entry name" value="BHD_1"/>
    <property type="match status" value="1"/>
</dbReference>
<dbReference type="EMBL" id="LN649231">
    <property type="protein sequence ID" value="CEI68915.1"/>
    <property type="molecule type" value="Genomic_DNA"/>
</dbReference>
<feature type="compositionally biased region" description="Basic and acidic residues" evidence="7">
    <location>
        <begin position="988"/>
        <end position="998"/>
    </location>
</feature>
<keyword evidence="3" id="KW-0227">DNA damage</keyword>
<protein>
    <recommendedName>
        <fullName evidence="13">Rad4 beta-hairpin domain-containing protein</fullName>
    </recommendedName>
</protein>
<evidence type="ECO:0008006" key="13">
    <source>
        <dbReference type="Google" id="ProtNLM"/>
    </source>
</evidence>
<evidence type="ECO:0000313" key="11">
    <source>
        <dbReference type="EMBL" id="CEI68915.1"/>
    </source>
</evidence>
<dbReference type="Proteomes" id="UP000245910">
    <property type="component" value="Chromosome III"/>
</dbReference>
<dbReference type="GO" id="GO:0003697">
    <property type="term" value="F:single-stranded DNA binding"/>
    <property type="evidence" value="ECO:0007669"/>
    <property type="project" value="TreeGrafter"/>
</dbReference>
<dbReference type="Gene3D" id="3.30.70.2460">
    <property type="entry name" value="Rad4, beta-hairpin domain BHD3"/>
    <property type="match status" value="1"/>
</dbReference>
<dbReference type="Pfam" id="PF10404">
    <property type="entry name" value="BHD_2"/>
    <property type="match status" value="1"/>
</dbReference>
<feature type="region of interest" description="Disordered" evidence="7">
    <location>
        <begin position="359"/>
        <end position="418"/>
    </location>
</feature>
<evidence type="ECO:0000256" key="2">
    <source>
        <dbReference type="ARBA" id="ARBA00009525"/>
    </source>
</evidence>
<dbReference type="Gene3D" id="3.90.260.10">
    <property type="entry name" value="Transglutaminase-like"/>
    <property type="match status" value="1"/>
</dbReference>
<keyword evidence="6" id="KW-0175">Coiled coil</keyword>
<dbReference type="Pfam" id="PF03835">
    <property type="entry name" value="Rad4"/>
    <property type="match status" value="1"/>
</dbReference>
<evidence type="ECO:0000259" key="9">
    <source>
        <dbReference type="SMART" id="SM01031"/>
    </source>
</evidence>
<organism evidence="11 12">
    <name type="scientific">Fusarium venenatum</name>
    <dbReference type="NCBI Taxonomy" id="56646"/>
    <lineage>
        <taxon>Eukaryota</taxon>
        <taxon>Fungi</taxon>
        <taxon>Dikarya</taxon>
        <taxon>Ascomycota</taxon>
        <taxon>Pezizomycotina</taxon>
        <taxon>Sordariomycetes</taxon>
        <taxon>Hypocreomycetidae</taxon>
        <taxon>Hypocreales</taxon>
        <taxon>Nectriaceae</taxon>
        <taxon>Fusarium</taxon>
    </lineage>
</organism>
<evidence type="ECO:0000256" key="3">
    <source>
        <dbReference type="ARBA" id="ARBA00022763"/>
    </source>
</evidence>
<evidence type="ECO:0000313" key="12">
    <source>
        <dbReference type="Proteomes" id="UP000245910"/>
    </source>
</evidence>
<dbReference type="GO" id="GO:0006298">
    <property type="term" value="P:mismatch repair"/>
    <property type="evidence" value="ECO:0007669"/>
    <property type="project" value="TreeGrafter"/>
</dbReference>
<accession>A0A2L2U2Y8</accession>
<dbReference type="GO" id="GO:0003684">
    <property type="term" value="F:damaged DNA binding"/>
    <property type="evidence" value="ECO:0007669"/>
    <property type="project" value="InterPro"/>
</dbReference>
<feature type="compositionally biased region" description="Low complexity" evidence="7">
    <location>
        <begin position="381"/>
        <end position="402"/>
    </location>
</feature>
<reference evidence="12" key="1">
    <citation type="submission" date="2014-10" db="EMBL/GenBank/DDBJ databases">
        <authorList>
            <person name="King R."/>
        </authorList>
    </citation>
    <scope>NUCLEOTIDE SEQUENCE [LARGE SCALE GENOMIC DNA]</scope>
    <source>
        <strain evidence="12">A3/5</strain>
    </source>
</reference>
<feature type="domain" description="Rad4 beta-hairpin" evidence="8">
    <location>
        <begin position="598"/>
        <end position="657"/>
    </location>
</feature>
<dbReference type="InterPro" id="IPR004583">
    <property type="entry name" value="DNA_repair_Rad4"/>
</dbReference>
<dbReference type="InterPro" id="IPR038765">
    <property type="entry name" value="Papain-like_cys_pep_sf"/>
</dbReference>
<feature type="compositionally biased region" description="Basic and acidic residues" evidence="7">
    <location>
        <begin position="24"/>
        <end position="33"/>
    </location>
</feature>
<name>A0A2L2U2Y8_9HYPO</name>
<dbReference type="InterPro" id="IPR036985">
    <property type="entry name" value="Transglutaminase-like_sf"/>
</dbReference>
<dbReference type="GO" id="GO:0000111">
    <property type="term" value="C:nucleotide-excision repair factor 2 complex"/>
    <property type="evidence" value="ECO:0007669"/>
    <property type="project" value="TreeGrafter"/>
</dbReference>
<feature type="compositionally biased region" description="Basic residues" evidence="7">
    <location>
        <begin position="1024"/>
        <end position="1033"/>
    </location>
</feature>
<dbReference type="Pfam" id="PF10403">
    <property type="entry name" value="BHD_1"/>
    <property type="match status" value="1"/>
</dbReference>
<feature type="compositionally biased region" description="Basic and acidic residues" evidence="7">
    <location>
        <begin position="222"/>
        <end position="231"/>
    </location>
</feature>
<dbReference type="PANTHER" id="PTHR12135">
    <property type="entry name" value="DNA REPAIR PROTEIN XP-C / RAD4"/>
    <property type="match status" value="1"/>
</dbReference>
<dbReference type="SUPFAM" id="SSF54001">
    <property type="entry name" value="Cysteine proteinases"/>
    <property type="match status" value="1"/>
</dbReference>
<dbReference type="PANTHER" id="PTHR12135:SF2">
    <property type="entry name" value="DNA REPAIR PROTEIN RAD34"/>
    <property type="match status" value="1"/>
</dbReference>
<dbReference type="FunFam" id="3.30.70.2460:FF:000001">
    <property type="entry name" value="DNA repair protein Rad4 family"/>
    <property type="match status" value="1"/>
</dbReference>
<evidence type="ECO:0000256" key="5">
    <source>
        <dbReference type="ARBA" id="ARBA00023242"/>
    </source>
</evidence>
<feature type="compositionally biased region" description="Acidic residues" evidence="7">
    <location>
        <begin position="976"/>
        <end position="987"/>
    </location>
</feature>
<dbReference type="InterPro" id="IPR018327">
    <property type="entry name" value="BHD_2"/>
</dbReference>
<dbReference type="InterPro" id="IPR042488">
    <property type="entry name" value="Rad4_BHD3_sf"/>
</dbReference>
<feature type="compositionally biased region" description="Basic residues" evidence="7">
    <location>
        <begin position="1003"/>
        <end position="1014"/>
    </location>
</feature>
<comment type="similarity">
    <text evidence="2">Belongs to the XPC family.</text>
</comment>
<evidence type="ECO:0000256" key="1">
    <source>
        <dbReference type="ARBA" id="ARBA00004123"/>
    </source>
</evidence>
<feature type="region of interest" description="Disordered" evidence="7">
    <location>
        <begin position="197"/>
        <end position="231"/>
    </location>
</feature>
<dbReference type="GO" id="GO:0071942">
    <property type="term" value="C:XPC complex"/>
    <property type="evidence" value="ECO:0007669"/>
    <property type="project" value="TreeGrafter"/>
</dbReference>
<evidence type="ECO:0000256" key="4">
    <source>
        <dbReference type="ARBA" id="ARBA00023204"/>
    </source>
</evidence>
<dbReference type="AlphaFoldDB" id="A0A2L2U2Y8"/>
<comment type="subcellular location">
    <subcellularLocation>
        <location evidence="1">Nucleus</location>
    </subcellularLocation>
</comment>
<dbReference type="Pfam" id="PF10405">
    <property type="entry name" value="BHD_3"/>
    <property type="match status" value="1"/>
</dbReference>
<proteinExistence type="inferred from homology"/>